<keyword evidence="5" id="KW-1185">Reference proteome</keyword>
<evidence type="ECO:0000313" key="4">
    <source>
        <dbReference type="EnsemblPlants" id="Pp3c5_19750V3.5"/>
    </source>
</evidence>
<dbReference type="Gramene" id="Pp3c5_19750V3.5">
    <property type="protein sequence ID" value="Pp3c5_19750V3.5"/>
    <property type="gene ID" value="Pp3c5_19750"/>
</dbReference>
<proteinExistence type="predicted"/>
<dbReference type="InterPro" id="IPR013761">
    <property type="entry name" value="SAM/pointed_sf"/>
</dbReference>
<reference evidence="4 5" key="2">
    <citation type="journal article" date="2018" name="Plant J.">
        <title>The Physcomitrella patens chromosome-scale assembly reveals moss genome structure and evolution.</title>
        <authorList>
            <person name="Lang D."/>
            <person name="Ullrich K.K."/>
            <person name="Murat F."/>
            <person name="Fuchs J."/>
            <person name="Jenkins J."/>
            <person name="Haas F.B."/>
            <person name="Piednoel M."/>
            <person name="Gundlach H."/>
            <person name="Van Bel M."/>
            <person name="Meyberg R."/>
            <person name="Vives C."/>
            <person name="Morata J."/>
            <person name="Symeonidi A."/>
            <person name="Hiss M."/>
            <person name="Muchero W."/>
            <person name="Kamisugi Y."/>
            <person name="Saleh O."/>
            <person name="Blanc G."/>
            <person name="Decker E.L."/>
            <person name="van Gessel N."/>
            <person name="Grimwood J."/>
            <person name="Hayes R.D."/>
            <person name="Graham S.W."/>
            <person name="Gunter L.E."/>
            <person name="McDaniel S.F."/>
            <person name="Hoernstein S.N.W."/>
            <person name="Larsson A."/>
            <person name="Li F.W."/>
            <person name="Perroud P.F."/>
            <person name="Phillips J."/>
            <person name="Ranjan P."/>
            <person name="Rokshar D.S."/>
            <person name="Rothfels C.J."/>
            <person name="Schneider L."/>
            <person name="Shu S."/>
            <person name="Stevenson D.W."/>
            <person name="Thummler F."/>
            <person name="Tillich M."/>
            <person name="Villarreal Aguilar J.C."/>
            <person name="Widiez T."/>
            <person name="Wong G.K."/>
            <person name="Wymore A."/>
            <person name="Zhang Y."/>
            <person name="Zimmer A.D."/>
            <person name="Quatrano R.S."/>
            <person name="Mayer K.F.X."/>
            <person name="Goodstein D."/>
            <person name="Casacuberta J.M."/>
            <person name="Vandepoele K."/>
            <person name="Reski R."/>
            <person name="Cuming A.C."/>
            <person name="Tuskan G.A."/>
            <person name="Maumus F."/>
            <person name="Salse J."/>
            <person name="Schmutz J."/>
            <person name="Rensing S.A."/>
        </authorList>
    </citation>
    <scope>NUCLEOTIDE SEQUENCE [LARGE SCALE GENOMIC DNA]</scope>
    <source>
        <strain evidence="4 5">cv. Gransden 2004</strain>
    </source>
</reference>
<dbReference type="Proteomes" id="UP000006727">
    <property type="component" value="Chromosome 5"/>
</dbReference>
<feature type="domain" description="SAM" evidence="3">
    <location>
        <begin position="223"/>
        <end position="277"/>
    </location>
</feature>
<dbReference type="PROSITE" id="PS50105">
    <property type="entry name" value="SAM_DOMAIN"/>
    <property type="match status" value="1"/>
</dbReference>
<dbReference type="Gene3D" id="1.10.150.50">
    <property type="entry name" value="Transcription Factor, Ets-1"/>
    <property type="match status" value="1"/>
</dbReference>
<dbReference type="EMBL" id="ABEU02000005">
    <property type="status" value="NOT_ANNOTATED_CDS"/>
    <property type="molecule type" value="Genomic_DNA"/>
</dbReference>
<dbReference type="SMART" id="SM00454">
    <property type="entry name" value="SAM"/>
    <property type="match status" value="1"/>
</dbReference>
<protein>
    <recommendedName>
        <fullName evidence="3">SAM domain-containing protein</fullName>
    </recommendedName>
</protein>
<accession>A0A7I4DZH1</accession>
<gene>
    <name evidence="4" type="primary">LOC112282859</name>
</gene>
<dbReference type="PANTHER" id="PTHR10627:SF74">
    <property type="entry name" value="OS08G0526500 PROTEIN"/>
    <property type="match status" value="1"/>
</dbReference>
<dbReference type="Pfam" id="PF00536">
    <property type="entry name" value="SAM_1"/>
    <property type="match status" value="1"/>
</dbReference>
<dbReference type="FunCoup" id="A0A7I4DZH1">
    <property type="interactions" value="2579"/>
</dbReference>
<dbReference type="SUPFAM" id="SSF47769">
    <property type="entry name" value="SAM/Pointed domain"/>
    <property type="match status" value="1"/>
</dbReference>
<dbReference type="InParanoid" id="A0A7I4DZH1"/>
<organism evidence="4 5">
    <name type="scientific">Physcomitrium patens</name>
    <name type="common">Spreading-leaved earth moss</name>
    <name type="synonym">Physcomitrella patens</name>
    <dbReference type="NCBI Taxonomy" id="3218"/>
    <lineage>
        <taxon>Eukaryota</taxon>
        <taxon>Viridiplantae</taxon>
        <taxon>Streptophyta</taxon>
        <taxon>Embryophyta</taxon>
        <taxon>Bryophyta</taxon>
        <taxon>Bryophytina</taxon>
        <taxon>Bryopsida</taxon>
        <taxon>Funariidae</taxon>
        <taxon>Funariales</taxon>
        <taxon>Funariaceae</taxon>
        <taxon>Physcomitrium</taxon>
    </lineage>
</organism>
<keyword evidence="1" id="KW-0677">Repeat</keyword>
<evidence type="ECO:0000256" key="2">
    <source>
        <dbReference type="SAM" id="MobiDB-lite"/>
    </source>
</evidence>
<evidence type="ECO:0000259" key="3">
    <source>
        <dbReference type="PROSITE" id="PS50105"/>
    </source>
</evidence>
<feature type="region of interest" description="Disordered" evidence="2">
    <location>
        <begin position="117"/>
        <end position="155"/>
    </location>
</feature>
<dbReference type="AlphaFoldDB" id="A0A7I4DZH1"/>
<evidence type="ECO:0000256" key="1">
    <source>
        <dbReference type="ARBA" id="ARBA00022737"/>
    </source>
</evidence>
<sequence>MGPFDLSAVCCEVSGITCAGRSFFEIWCEWKGKRLAREFMSHPRVTVTLGRGGKRVERHVTVPTEMYADRTTGDWNRRRSIRERLGVWMEPVRAAPQSTGAKRHRDVEGQWKHDMFFDESNHGSRGQPGRTGGPDLRSKLARQGSRNGNQGNAGNVVDLRDKLSGLVSHQATHVHESPKVQRRVASVVFNGTSATQGAASTAVPAPVSARSVATVKRPVDGKTEEQTVRTFLHSLGLEKYVATFQSEEIDMAALGHMSDNDLKELGVPMGPRKKILLAIRGKE</sequence>
<name>A0A7I4DZH1_PHYPA</name>
<dbReference type="PANTHER" id="PTHR10627">
    <property type="entry name" value="SCP160"/>
    <property type="match status" value="1"/>
</dbReference>
<feature type="compositionally biased region" description="Polar residues" evidence="2">
    <location>
        <begin position="144"/>
        <end position="153"/>
    </location>
</feature>
<dbReference type="InterPro" id="IPR001660">
    <property type="entry name" value="SAM"/>
</dbReference>
<reference evidence="4" key="3">
    <citation type="submission" date="2020-12" db="UniProtKB">
        <authorList>
            <consortium name="EnsemblPlants"/>
        </authorList>
    </citation>
    <scope>IDENTIFICATION</scope>
</reference>
<dbReference type="EnsemblPlants" id="Pp3c5_19750V3.5">
    <property type="protein sequence ID" value="Pp3c5_19750V3.5"/>
    <property type="gene ID" value="Pp3c5_19750"/>
</dbReference>
<evidence type="ECO:0000313" key="5">
    <source>
        <dbReference type="Proteomes" id="UP000006727"/>
    </source>
</evidence>
<reference evidence="4 5" key="1">
    <citation type="journal article" date="2008" name="Science">
        <title>The Physcomitrella genome reveals evolutionary insights into the conquest of land by plants.</title>
        <authorList>
            <person name="Rensing S."/>
            <person name="Lang D."/>
            <person name="Zimmer A."/>
            <person name="Terry A."/>
            <person name="Salamov A."/>
            <person name="Shapiro H."/>
            <person name="Nishiyama T."/>
            <person name="Perroud P.-F."/>
            <person name="Lindquist E."/>
            <person name="Kamisugi Y."/>
            <person name="Tanahashi T."/>
            <person name="Sakakibara K."/>
            <person name="Fujita T."/>
            <person name="Oishi K."/>
            <person name="Shin-I T."/>
            <person name="Kuroki Y."/>
            <person name="Toyoda A."/>
            <person name="Suzuki Y."/>
            <person name="Hashimoto A."/>
            <person name="Yamaguchi K."/>
            <person name="Sugano A."/>
            <person name="Kohara Y."/>
            <person name="Fujiyama A."/>
            <person name="Anterola A."/>
            <person name="Aoki S."/>
            <person name="Ashton N."/>
            <person name="Barbazuk W.B."/>
            <person name="Barker E."/>
            <person name="Bennetzen J."/>
            <person name="Bezanilla M."/>
            <person name="Blankenship R."/>
            <person name="Cho S.H."/>
            <person name="Dutcher S."/>
            <person name="Estelle M."/>
            <person name="Fawcett J.A."/>
            <person name="Gundlach H."/>
            <person name="Hanada K."/>
            <person name="Heyl A."/>
            <person name="Hicks K.A."/>
            <person name="Hugh J."/>
            <person name="Lohr M."/>
            <person name="Mayer K."/>
            <person name="Melkozernov A."/>
            <person name="Murata T."/>
            <person name="Nelson D."/>
            <person name="Pils B."/>
            <person name="Prigge M."/>
            <person name="Reiss B."/>
            <person name="Renner T."/>
            <person name="Rombauts S."/>
            <person name="Rushton P."/>
            <person name="Sanderfoot A."/>
            <person name="Schween G."/>
            <person name="Shiu S.-H."/>
            <person name="Stueber K."/>
            <person name="Theodoulou F.L."/>
            <person name="Tu H."/>
            <person name="Van de Peer Y."/>
            <person name="Verrier P.J."/>
            <person name="Waters E."/>
            <person name="Wood A."/>
            <person name="Yang L."/>
            <person name="Cove D."/>
            <person name="Cuming A."/>
            <person name="Hasebe M."/>
            <person name="Lucas S."/>
            <person name="Mishler D.B."/>
            <person name="Reski R."/>
            <person name="Grigoriev I."/>
            <person name="Quatrano R.S."/>
            <person name="Boore J.L."/>
        </authorList>
    </citation>
    <scope>NUCLEOTIDE SEQUENCE [LARGE SCALE GENOMIC DNA]</scope>
    <source>
        <strain evidence="4 5">cv. Gransden 2004</strain>
    </source>
</reference>